<evidence type="ECO:0008006" key="3">
    <source>
        <dbReference type="Google" id="ProtNLM"/>
    </source>
</evidence>
<name>A0A9W6GMW3_9FUSO</name>
<reference evidence="1" key="1">
    <citation type="submission" date="2022-12" db="EMBL/GenBank/DDBJ databases">
        <title>Reference genome sequencing for broad-spectrum identification of bacterial and archaeal isolates by mass spectrometry.</title>
        <authorList>
            <person name="Sekiguchi Y."/>
            <person name="Tourlousse D.M."/>
        </authorList>
    </citation>
    <scope>NUCLEOTIDE SEQUENCE</scope>
    <source>
        <strain evidence="1">10succ1</strain>
    </source>
</reference>
<sequence length="60" mass="7259">MKKYKNKKNGKTYISLREDIINATNKDDGKIMVLYYPEEKPEMHFVRELDEFKVKFESID</sequence>
<dbReference type="RefSeq" id="WP_281836775.1">
    <property type="nucleotide sequence ID" value="NZ_BSDY01000015.1"/>
</dbReference>
<proteinExistence type="predicted"/>
<keyword evidence="2" id="KW-1185">Reference proteome</keyword>
<protein>
    <recommendedName>
        <fullName evidence="3">DUF1653 domain-containing protein</fullName>
    </recommendedName>
</protein>
<gene>
    <name evidence="1" type="ORF">PM10SUCC1_27610</name>
</gene>
<evidence type="ECO:0000313" key="2">
    <source>
        <dbReference type="Proteomes" id="UP001144471"/>
    </source>
</evidence>
<dbReference type="EMBL" id="BSDY01000015">
    <property type="protein sequence ID" value="GLI57247.1"/>
    <property type="molecule type" value="Genomic_DNA"/>
</dbReference>
<accession>A0A9W6GMW3</accession>
<dbReference type="AlphaFoldDB" id="A0A9W6GMW3"/>
<comment type="caution">
    <text evidence="1">The sequence shown here is derived from an EMBL/GenBank/DDBJ whole genome shotgun (WGS) entry which is preliminary data.</text>
</comment>
<evidence type="ECO:0000313" key="1">
    <source>
        <dbReference type="EMBL" id="GLI57247.1"/>
    </source>
</evidence>
<organism evidence="1 2">
    <name type="scientific">Propionigenium maris DSM 9537</name>
    <dbReference type="NCBI Taxonomy" id="1123000"/>
    <lineage>
        <taxon>Bacteria</taxon>
        <taxon>Fusobacteriati</taxon>
        <taxon>Fusobacteriota</taxon>
        <taxon>Fusobacteriia</taxon>
        <taxon>Fusobacteriales</taxon>
        <taxon>Fusobacteriaceae</taxon>
        <taxon>Propionigenium</taxon>
    </lineage>
</organism>
<dbReference type="Proteomes" id="UP001144471">
    <property type="component" value="Unassembled WGS sequence"/>
</dbReference>